<evidence type="ECO:0000313" key="1">
    <source>
        <dbReference type="EMBL" id="JAH80051.1"/>
    </source>
</evidence>
<organism evidence="1">
    <name type="scientific">Anguilla anguilla</name>
    <name type="common">European freshwater eel</name>
    <name type="synonym">Muraena anguilla</name>
    <dbReference type="NCBI Taxonomy" id="7936"/>
    <lineage>
        <taxon>Eukaryota</taxon>
        <taxon>Metazoa</taxon>
        <taxon>Chordata</taxon>
        <taxon>Craniata</taxon>
        <taxon>Vertebrata</taxon>
        <taxon>Euteleostomi</taxon>
        <taxon>Actinopterygii</taxon>
        <taxon>Neopterygii</taxon>
        <taxon>Teleostei</taxon>
        <taxon>Anguilliformes</taxon>
        <taxon>Anguillidae</taxon>
        <taxon>Anguilla</taxon>
    </lineage>
</organism>
<reference evidence="1" key="1">
    <citation type="submission" date="2014-11" db="EMBL/GenBank/DDBJ databases">
        <authorList>
            <person name="Amaro Gonzalez C."/>
        </authorList>
    </citation>
    <scope>NUCLEOTIDE SEQUENCE</scope>
</reference>
<sequence>MKRRKRHVTLSASFF</sequence>
<name>A0A0E9VPT4_ANGAN</name>
<protein>
    <submittedName>
        <fullName evidence="1">Uncharacterized protein</fullName>
    </submittedName>
</protein>
<reference evidence="1" key="2">
    <citation type="journal article" date="2015" name="Fish Shellfish Immunol.">
        <title>Early steps in the European eel (Anguilla anguilla)-Vibrio vulnificus interaction in the gills: Role of the RtxA13 toxin.</title>
        <authorList>
            <person name="Callol A."/>
            <person name="Pajuelo D."/>
            <person name="Ebbesson L."/>
            <person name="Teles M."/>
            <person name="MacKenzie S."/>
            <person name="Amaro C."/>
        </authorList>
    </citation>
    <scope>NUCLEOTIDE SEQUENCE</scope>
</reference>
<accession>A0A0E9VPT4</accession>
<proteinExistence type="predicted"/>
<dbReference type="EMBL" id="GBXM01028526">
    <property type="protein sequence ID" value="JAH80051.1"/>
    <property type="molecule type" value="Transcribed_RNA"/>
</dbReference>